<reference evidence="5" key="2">
    <citation type="submission" date="2025-09" db="UniProtKB">
        <authorList>
            <consortium name="Ensembl"/>
        </authorList>
    </citation>
    <scope>IDENTIFICATION</scope>
</reference>
<dbReference type="AlphaFoldDB" id="A0A8C6I0S4"/>
<dbReference type="InterPro" id="IPR000436">
    <property type="entry name" value="Sushi_SCR_CCP_dom"/>
</dbReference>
<dbReference type="Gene3D" id="2.10.70.10">
    <property type="entry name" value="Complement Module, domain 1"/>
    <property type="match status" value="3"/>
</dbReference>
<evidence type="ECO:0000259" key="4">
    <source>
        <dbReference type="PROSITE" id="PS50923"/>
    </source>
</evidence>
<evidence type="ECO:0000256" key="1">
    <source>
        <dbReference type="ARBA" id="ARBA00022737"/>
    </source>
</evidence>
<dbReference type="CDD" id="cd00033">
    <property type="entry name" value="CCP"/>
    <property type="match status" value="2"/>
</dbReference>
<dbReference type="GO" id="GO:0045732">
    <property type="term" value="P:positive regulation of protein catabolic process"/>
    <property type="evidence" value="ECO:0007669"/>
    <property type="project" value="Ensembl"/>
</dbReference>
<dbReference type="GO" id="GO:1903027">
    <property type="term" value="P:regulation of opsonization"/>
    <property type="evidence" value="ECO:0007669"/>
    <property type="project" value="Ensembl"/>
</dbReference>
<evidence type="ECO:0000313" key="6">
    <source>
        <dbReference type="Proteomes" id="UP000694415"/>
    </source>
</evidence>
<dbReference type="Pfam" id="PF00084">
    <property type="entry name" value="Sushi"/>
    <property type="match status" value="1"/>
</dbReference>
<feature type="domain" description="Sushi" evidence="4">
    <location>
        <begin position="118"/>
        <end position="173"/>
    </location>
</feature>
<dbReference type="Ensembl" id="ENSMSIT00000037924.1">
    <property type="protein sequence ID" value="ENSMSIP00000030104.1"/>
    <property type="gene ID" value="ENSMSIG00000025240.1"/>
</dbReference>
<dbReference type="GeneTree" id="ENSGT00940000163065"/>
<evidence type="ECO:0000313" key="5">
    <source>
        <dbReference type="Ensembl" id="ENSMSIP00000030104.1"/>
    </source>
</evidence>
<dbReference type="GO" id="GO:0005615">
    <property type="term" value="C:extracellular space"/>
    <property type="evidence" value="ECO:0007669"/>
    <property type="project" value="Ensembl"/>
</dbReference>
<evidence type="ECO:0000256" key="3">
    <source>
        <dbReference type="PROSITE-ProRule" id="PRU00302"/>
    </source>
</evidence>
<dbReference type="Proteomes" id="UP000694415">
    <property type="component" value="Unplaced"/>
</dbReference>
<dbReference type="SUPFAM" id="SSF57535">
    <property type="entry name" value="Complement control module/SCR domain"/>
    <property type="match status" value="2"/>
</dbReference>
<dbReference type="InterPro" id="IPR051277">
    <property type="entry name" value="SEZ6_CSMD_C4BPB_Regulators"/>
</dbReference>
<keyword evidence="6" id="KW-1185">Reference proteome</keyword>
<evidence type="ECO:0000256" key="2">
    <source>
        <dbReference type="ARBA" id="ARBA00023157"/>
    </source>
</evidence>
<protein>
    <recommendedName>
        <fullName evidence="4">Sushi domain-containing protein</fullName>
    </recommendedName>
</protein>
<dbReference type="SMART" id="SM00032">
    <property type="entry name" value="CCP"/>
    <property type="match status" value="2"/>
</dbReference>
<dbReference type="PROSITE" id="PS50923">
    <property type="entry name" value="SUSHI"/>
    <property type="match status" value="1"/>
</dbReference>
<dbReference type="GO" id="GO:0045959">
    <property type="term" value="P:negative regulation of complement activation, classical pathway"/>
    <property type="evidence" value="ECO:0007669"/>
    <property type="project" value="Ensembl"/>
</dbReference>
<dbReference type="InterPro" id="IPR035976">
    <property type="entry name" value="Sushi/SCR/CCP_sf"/>
</dbReference>
<sequence>WLGFFVCLPDDSVLFFLPAGSCSELPPVDNSVFVDKETEGQIQGIYLCIKGYHLVGKQSLVFDPSKEWNASLPECQCELQGHCPDPVLENGKISSSGPVNLSDKIMFECSDSYILKGRDCEPPGAPAYGYFEGETFTSGSVTYYCEDGYSPGGTQTLQCVDGEWNSSYPTCQSIQETPKPAEESALEKAIFAFQESKDLCSATENVVRRLKEGGLMMEELTYSLEMKKTKLKADILLKDRMVTDIPPMNKLLLMVLA</sequence>
<dbReference type="GO" id="GO:0009609">
    <property type="term" value="P:response to symbiotic bacterium"/>
    <property type="evidence" value="ECO:0007669"/>
    <property type="project" value="Ensembl"/>
</dbReference>
<keyword evidence="2" id="KW-1015">Disulfide bond</keyword>
<dbReference type="PANTHER" id="PTHR45656">
    <property type="entry name" value="PROTEIN CBR-CLEC-78"/>
    <property type="match status" value="1"/>
</dbReference>
<proteinExistence type="predicted"/>
<reference evidence="5" key="1">
    <citation type="submission" date="2025-08" db="UniProtKB">
        <authorList>
            <consortium name="Ensembl"/>
        </authorList>
    </citation>
    <scope>IDENTIFICATION</scope>
</reference>
<keyword evidence="3" id="KW-0768">Sushi</keyword>
<keyword evidence="1" id="KW-0677">Repeat</keyword>
<organism evidence="5 6">
    <name type="scientific">Mus spicilegus</name>
    <name type="common">Mound-building mouse</name>
    <dbReference type="NCBI Taxonomy" id="10103"/>
    <lineage>
        <taxon>Eukaryota</taxon>
        <taxon>Metazoa</taxon>
        <taxon>Chordata</taxon>
        <taxon>Craniata</taxon>
        <taxon>Vertebrata</taxon>
        <taxon>Euteleostomi</taxon>
        <taxon>Mammalia</taxon>
        <taxon>Eutheria</taxon>
        <taxon>Euarchontoglires</taxon>
        <taxon>Glires</taxon>
        <taxon>Rodentia</taxon>
        <taxon>Myomorpha</taxon>
        <taxon>Muroidea</taxon>
        <taxon>Muridae</taxon>
        <taxon>Murinae</taxon>
        <taxon>Mus</taxon>
        <taxon>Mus</taxon>
    </lineage>
</organism>
<comment type="caution">
    <text evidence="3">Lacks conserved residue(s) required for the propagation of feature annotation.</text>
</comment>
<accession>A0A8C6I0S4</accession>
<name>A0A8C6I0S4_MUSSI</name>
<dbReference type="PANTHER" id="PTHR45656:SF14">
    <property type="entry name" value="C4B-BINDING PROTEIN BETA CHAIN"/>
    <property type="match status" value="1"/>
</dbReference>